<accession>A0A1G6PGR2</accession>
<evidence type="ECO:0000313" key="5">
    <source>
        <dbReference type="EMBL" id="SDC79442.1"/>
    </source>
</evidence>
<dbReference type="OrthoDB" id="4480133at2"/>
<dbReference type="InterPro" id="IPR018062">
    <property type="entry name" value="HTH_AraC-typ_CS"/>
</dbReference>
<dbReference type="PROSITE" id="PS01124">
    <property type="entry name" value="HTH_ARAC_FAMILY_2"/>
    <property type="match status" value="1"/>
</dbReference>
<dbReference type="InterPro" id="IPR018060">
    <property type="entry name" value="HTH_AraC"/>
</dbReference>
<dbReference type="Pfam" id="PF12833">
    <property type="entry name" value="HTH_18"/>
    <property type="match status" value="1"/>
</dbReference>
<proteinExistence type="predicted"/>
<keyword evidence="1" id="KW-0805">Transcription regulation</keyword>
<dbReference type="SUPFAM" id="SSF46689">
    <property type="entry name" value="Homeodomain-like"/>
    <property type="match status" value="1"/>
</dbReference>
<dbReference type="EMBL" id="FMZO01000004">
    <property type="protein sequence ID" value="SDC79442.1"/>
    <property type="molecule type" value="Genomic_DNA"/>
</dbReference>
<dbReference type="GO" id="GO:0043565">
    <property type="term" value="F:sequence-specific DNA binding"/>
    <property type="evidence" value="ECO:0007669"/>
    <property type="project" value="InterPro"/>
</dbReference>
<dbReference type="PANTHER" id="PTHR43280:SF2">
    <property type="entry name" value="HTH-TYPE TRANSCRIPTIONAL REGULATOR EXSA"/>
    <property type="match status" value="1"/>
</dbReference>
<keyword evidence="2 5" id="KW-0238">DNA-binding</keyword>
<keyword evidence="3" id="KW-0804">Transcription</keyword>
<evidence type="ECO:0000256" key="2">
    <source>
        <dbReference type="ARBA" id="ARBA00023125"/>
    </source>
</evidence>
<gene>
    <name evidence="5" type="ORF">SAMN04487894_10435</name>
</gene>
<evidence type="ECO:0000256" key="3">
    <source>
        <dbReference type="ARBA" id="ARBA00023163"/>
    </source>
</evidence>
<dbReference type="AlphaFoldDB" id="A0A1G6PGR2"/>
<dbReference type="Proteomes" id="UP000198757">
    <property type="component" value="Unassembled WGS sequence"/>
</dbReference>
<dbReference type="PANTHER" id="PTHR43280">
    <property type="entry name" value="ARAC-FAMILY TRANSCRIPTIONAL REGULATOR"/>
    <property type="match status" value="1"/>
</dbReference>
<evidence type="ECO:0000313" key="6">
    <source>
        <dbReference type="Proteomes" id="UP000198757"/>
    </source>
</evidence>
<keyword evidence="6" id="KW-1185">Reference proteome</keyword>
<sequence>METTDFLIRFQPPGNNTATAIRRPGPAPIGTFCLPYARQELLQWATDNFVFQQFYAGSDFAIATIDINVTEHTVLELQCTKAFNGLQYTLDGYAFAWLAGYGHLCLFKDTYTLQYVPEEWHRLFLPRGVYRFFYMDPGKLLANLAPDHPPVQKIVLLKNAQAPSGRFITRLPATETVRRLIRNFEKLPDANGHTALLAAGFINELTHCYHRQVKYPAAGFATPELLNVFITNSLQLPEPQFFSRLKELFFISPATLERYWRRRYQTSFRGTVSRIRMLFALYLLVVEGYNVSKVATRLGYLNPSDFSRQFKRQLGFPPAEALRHVRF</sequence>
<dbReference type="SMART" id="SM00342">
    <property type="entry name" value="HTH_ARAC"/>
    <property type="match status" value="1"/>
</dbReference>
<dbReference type="InterPro" id="IPR009057">
    <property type="entry name" value="Homeodomain-like_sf"/>
</dbReference>
<name>A0A1G6PGR2_NIADE</name>
<feature type="domain" description="HTH araC/xylS-type" evidence="4">
    <location>
        <begin position="224"/>
        <end position="324"/>
    </location>
</feature>
<reference evidence="6" key="1">
    <citation type="submission" date="2016-10" db="EMBL/GenBank/DDBJ databases">
        <authorList>
            <person name="Varghese N."/>
            <person name="Submissions S."/>
        </authorList>
    </citation>
    <scope>NUCLEOTIDE SEQUENCE [LARGE SCALE GENOMIC DNA]</scope>
    <source>
        <strain evidence="6">DSM 25811 / CCM 8410 / LMG 26954 / E90</strain>
    </source>
</reference>
<evidence type="ECO:0000256" key="1">
    <source>
        <dbReference type="ARBA" id="ARBA00023015"/>
    </source>
</evidence>
<dbReference type="GO" id="GO:0003700">
    <property type="term" value="F:DNA-binding transcription factor activity"/>
    <property type="evidence" value="ECO:0007669"/>
    <property type="project" value="InterPro"/>
</dbReference>
<protein>
    <submittedName>
        <fullName evidence="5">AraC-type DNA-binding protein</fullName>
    </submittedName>
</protein>
<dbReference type="Gene3D" id="1.10.10.60">
    <property type="entry name" value="Homeodomain-like"/>
    <property type="match status" value="1"/>
</dbReference>
<dbReference type="PROSITE" id="PS00041">
    <property type="entry name" value="HTH_ARAC_FAMILY_1"/>
    <property type="match status" value="1"/>
</dbReference>
<dbReference type="STRING" id="1285928.SAMN04487894_10435"/>
<evidence type="ECO:0000259" key="4">
    <source>
        <dbReference type="PROSITE" id="PS01124"/>
    </source>
</evidence>
<organism evidence="5 6">
    <name type="scientific">Niabella drilacis (strain DSM 25811 / CCM 8410 / CCUG 62505 / LMG 26954 / E90)</name>
    <dbReference type="NCBI Taxonomy" id="1285928"/>
    <lineage>
        <taxon>Bacteria</taxon>
        <taxon>Pseudomonadati</taxon>
        <taxon>Bacteroidota</taxon>
        <taxon>Chitinophagia</taxon>
        <taxon>Chitinophagales</taxon>
        <taxon>Chitinophagaceae</taxon>
        <taxon>Niabella</taxon>
    </lineage>
</organism>
<dbReference type="RefSeq" id="WP_090389669.1">
    <property type="nucleotide sequence ID" value="NZ_FMZO01000004.1"/>
</dbReference>